<dbReference type="EMBL" id="VFQX01000068">
    <property type="protein sequence ID" value="KAF0972283.1"/>
    <property type="molecule type" value="Genomic_DNA"/>
</dbReference>
<feature type="compositionally biased region" description="Basic residues" evidence="1">
    <location>
        <begin position="896"/>
        <end position="914"/>
    </location>
</feature>
<feature type="region of interest" description="Disordered" evidence="1">
    <location>
        <begin position="848"/>
        <end position="926"/>
    </location>
</feature>
<proteinExistence type="predicted"/>
<name>A0A6A5AWN0_NAEFO</name>
<dbReference type="VEuPathDB" id="AmoebaDB:NfTy_060540"/>
<feature type="region of interest" description="Disordered" evidence="1">
    <location>
        <begin position="291"/>
        <end position="336"/>
    </location>
</feature>
<dbReference type="VEuPathDB" id="AmoebaDB:NF0105810"/>
<dbReference type="OrthoDB" id="10521283at2759"/>
<feature type="region of interest" description="Disordered" evidence="1">
    <location>
        <begin position="80"/>
        <end position="108"/>
    </location>
</feature>
<dbReference type="VEuPathDB" id="AmoebaDB:FDP41_009186"/>
<evidence type="ECO:0000313" key="3">
    <source>
        <dbReference type="Proteomes" id="UP000444721"/>
    </source>
</evidence>
<feature type="compositionally biased region" description="Polar residues" evidence="1">
    <location>
        <begin position="291"/>
        <end position="304"/>
    </location>
</feature>
<dbReference type="GeneID" id="68116403"/>
<feature type="compositionally biased region" description="Basic and acidic residues" evidence="1">
    <location>
        <begin position="885"/>
        <end position="895"/>
    </location>
</feature>
<organism evidence="2 3">
    <name type="scientific">Naegleria fowleri</name>
    <name type="common">Brain eating amoeba</name>
    <dbReference type="NCBI Taxonomy" id="5763"/>
    <lineage>
        <taxon>Eukaryota</taxon>
        <taxon>Discoba</taxon>
        <taxon>Heterolobosea</taxon>
        <taxon>Tetramitia</taxon>
        <taxon>Eutetramitia</taxon>
        <taxon>Vahlkampfiidae</taxon>
        <taxon>Naegleria</taxon>
    </lineage>
</organism>
<evidence type="ECO:0000256" key="1">
    <source>
        <dbReference type="SAM" id="MobiDB-lite"/>
    </source>
</evidence>
<protein>
    <submittedName>
        <fullName evidence="2">Uncharacterized protein</fullName>
    </submittedName>
</protein>
<dbReference type="RefSeq" id="XP_044556998.1">
    <property type="nucleotide sequence ID" value="XM_044713117.1"/>
</dbReference>
<keyword evidence="3" id="KW-1185">Reference proteome</keyword>
<reference evidence="2 3" key="1">
    <citation type="journal article" date="2019" name="Sci. Rep.">
        <title>Nanopore sequencing improves the draft genome of the human pathogenic amoeba Naegleria fowleri.</title>
        <authorList>
            <person name="Liechti N."/>
            <person name="Schurch N."/>
            <person name="Bruggmann R."/>
            <person name="Wittwer M."/>
        </authorList>
    </citation>
    <scope>NUCLEOTIDE SEQUENCE [LARGE SCALE GENOMIC DNA]</scope>
    <source>
        <strain evidence="2 3">ATCC 30894</strain>
    </source>
</reference>
<feature type="compositionally biased region" description="Basic residues" evidence="1">
    <location>
        <begin position="510"/>
        <end position="520"/>
    </location>
</feature>
<feature type="compositionally biased region" description="Low complexity" evidence="1">
    <location>
        <begin position="415"/>
        <end position="444"/>
    </location>
</feature>
<comment type="caution">
    <text evidence="2">The sequence shown here is derived from an EMBL/GenBank/DDBJ whole genome shotgun (WGS) entry which is preliminary data.</text>
</comment>
<feature type="compositionally biased region" description="Basic and acidic residues" evidence="1">
    <location>
        <begin position="848"/>
        <end position="861"/>
    </location>
</feature>
<feature type="compositionally biased region" description="Low complexity" evidence="1">
    <location>
        <begin position="39"/>
        <end position="49"/>
    </location>
</feature>
<accession>A0A6A5AWN0</accession>
<feature type="region of interest" description="Disordered" evidence="1">
    <location>
        <begin position="413"/>
        <end position="450"/>
    </location>
</feature>
<feature type="compositionally biased region" description="Polar residues" evidence="1">
    <location>
        <begin position="319"/>
        <end position="336"/>
    </location>
</feature>
<feature type="region of interest" description="Disordered" evidence="1">
    <location>
        <begin position="23"/>
        <end position="49"/>
    </location>
</feature>
<dbReference type="AlphaFoldDB" id="A0A6A5AWN0"/>
<dbReference type="Proteomes" id="UP000444721">
    <property type="component" value="Unassembled WGS sequence"/>
</dbReference>
<gene>
    <name evidence="2" type="ORF">FDP41_009186</name>
</gene>
<feature type="region of interest" description="Disordered" evidence="1">
    <location>
        <begin position="505"/>
        <end position="537"/>
    </location>
</feature>
<evidence type="ECO:0000313" key="2">
    <source>
        <dbReference type="EMBL" id="KAF0972283.1"/>
    </source>
</evidence>
<sequence>MYSQQQQQPLTLLESILQQQQQQQQQASLPANPMNYSPTTRTTTATSSSVLSTLLSQTNTNNNNNHPLNLQQHFVPYQPLPQTSSLTTAPPTPQGQSSLFHSPSVSTETWPSSLMHHLPLMDQNNHSFNHHHHQQISPTTTTTAWMMNSQQQQQQQPSMPILSNLNHQNRNSNHHQQQLSLITLLNSLYHGGDDCSPSKTITSSTLMSTNNQQNHTMSSWEDPATSLMTADFLPLVHPITATSTTPATTSMMSQQQNPESHCSTLDPSASTLLQLLESLLNKQPQCITTTLSSQTSNPFENPASSLHDHHQQVFPPQPSSYSQHTRSTSMSVDHSSLNHGENVASTLDQALGTGYFHQPILSGFSRESSRASPPTIFQDHLDDIIGSMDPNVDINEKLGSFVVVEPVEIKTMPPSINSTHNNSSNNNTLSLSSSLTVTNSGSNSQHSADQFLNPGLNSSFHSYAPGATVTQYKVVETSMDNFLPQEPSINTSASNIFVESNANGVTAVTRSRKSSRKKKTSGTGGRNGDTSGRYLAESASKEVSPTFEYFIYSTMMSEDDSETVPTILKASNDDTDEISLTPQERCLCALLSKSLLSREELSNIFKGLNSTTVRSIISKWLFTKFDAKFPNLSSASQTDLLMKDSASSCIEVECTPMGFTINKGSKPTRLSVFVNDTIKLKIRAFDIENAKIFEGDNLITDSSIFNTNIMFMFIDNYTAEMRSAHYLTGLTPPMNGGVLDTSESATPPDICMDLLSKHSIVQYSERLSSREQQQHSAPNCEVGISIRRDHHYKIKLPPIKEISSSFGFGNTSPNSALNKKISFVQIIESDTQRPVCRSEPFWCRSKSRAEMEKKQNREALQRKSVRSSILVSKQEEENEEEEECDSSKHEESYHNEKKRKQKSSTGHKKKRKQKSSSEFIPDDDEE</sequence>